<dbReference type="Proteomes" id="UP000091857">
    <property type="component" value="Chromosome 8"/>
</dbReference>
<organism evidence="1 2">
    <name type="scientific">Manihot esculenta</name>
    <name type="common">Cassava</name>
    <name type="synonym">Jatropha manihot</name>
    <dbReference type="NCBI Taxonomy" id="3983"/>
    <lineage>
        <taxon>Eukaryota</taxon>
        <taxon>Viridiplantae</taxon>
        <taxon>Streptophyta</taxon>
        <taxon>Embryophyta</taxon>
        <taxon>Tracheophyta</taxon>
        <taxon>Spermatophyta</taxon>
        <taxon>Magnoliopsida</taxon>
        <taxon>eudicotyledons</taxon>
        <taxon>Gunneridae</taxon>
        <taxon>Pentapetalae</taxon>
        <taxon>rosids</taxon>
        <taxon>fabids</taxon>
        <taxon>Malpighiales</taxon>
        <taxon>Euphorbiaceae</taxon>
        <taxon>Crotonoideae</taxon>
        <taxon>Manihoteae</taxon>
        <taxon>Manihot</taxon>
    </lineage>
</organism>
<name>A0ACB7HCL2_MANES</name>
<dbReference type="EMBL" id="CM004394">
    <property type="protein sequence ID" value="KAG8649583.1"/>
    <property type="molecule type" value="Genomic_DNA"/>
</dbReference>
<reference evidence="2" key="1">
    <citation type="journal article" date="2016" name="Nat. Biotechnol.">
        <title>Sequencing wild and cultivated cassava and related species reveals extensive interspecific hybridization and genetic diversity.</title>
        <authorList>
            <person name="Bredeson J.V."/>
            <person name="Lyons J.B."/>
            <person name="Prochnik S.E."/>
            <person name="Wu G.A."/>
            <person name="Ha C.M."/>
            <person name="Edsinger-Gonzales E."/>
            <person name="Grimwood J."/>
            <person name="Schmutz J."/>
            <person name="Rabbi I.Y."/>
            <person name="Egesi C."/>
            <person name="Nauluvula P."/>
            <person name="Lebot V."/>
            <person name="Ndunguru J."/>
            <person name="Mkamilo G."/>
            <person name="Bart R.S."/>
            <person name="Setter T.L."/>
            <person name="Gleadow R.M."/>
            <person name="Kulakow P."/>
            <person name="Ferguson M.E."/>
            <person name="Rounsley S."/>
            <person name="Rokhsar D.S."/>
        </authorList>
    </citation>
    <scope>NUCLEOTIDE SEQUENCE [LARGE SCALE GENOMIC DNA]</scope>
    <source>
        <strain evidence="2">cv. AM560-2</strain>
    </source>
</reference>
<comment type="caution">
    <text evidence="1">The sequence shown here is derived from an EMBL/GenBank/DDBJ whole genome shotgun (WGS) entry which is preliminary data.</text>
</comment>
<accession>A0ACB7HCL2</accession>
<evidence type="ECO:0000313" key="2">
    <source>
        <dbReference type="Proteomes" id="UP000091857"/>
    </source>
</evidence>
<evidence type="ECO:0000313" key="1">
    <source>
        <dbReference type="EMBL" id="KAG8649583.1"/>
    </source>
</evidence>
<protein>
    <submittedName>
        <fullName evidence="1">Uncharacterized protein</fullName>
    </submittedName>
</protein>
<keyword evidence="2" id="KW-1185">Reference proteome</keyword>
<sequence length="688" mass="74017">MILCTVKEKKNIFTTILHGKVNFFSLSLHVIQSSFFCFLFPFLFFSLPHLFIFKTLSLSFSCLFKQHHRMNLIKNPIWVLFLKPRKQTPLKMAEVASNCLFLFFLQLLTLCASGTQLGFSYNARGSIPASSLSRTLSFLEQNNVSGSHIRVLIADHRVLRTLSNSGVSVDLYLNETIVENFTNSRSSAVLWLKTHVITFVPHVNMKSIILKGSNDLSKLSSSLKLIHSVLSSFQFNNEVKVSVEFSLSFLENLNGKQENDLLGVLGFIKKTSSFIIVEGSTDNGVELRMGDLFLKSIIQKSTLAISLLPCNDVAVVMKVKSLIDPSLEEVAEFAAKFLKSLENTQIAGQITELYAEVSSAEDFSEKELEREHEQIFPSSRRELLKTTSHDTINPPGTVPQDNPTPTIVTVPATNPVTITPTNPASTPIPIPSITPVVVPPMNPSVNPPAPITNPVTTPAPITVPGMQPITNPVTTYPTPPVNVPVTAPVTNPISPPATTNAPAIPGQSWCVAKSGVSETALQLALDYACGMGGADCSEIQQGGSCYNPNTLQNHASFAFNSYYQKNPVATSCDFGGTATVINTNPSTGSCVFPLSSSSSSTSSLPTPTPSTINPVTTPSSPGDGTSGTVTPPSVLNSSSPVPGTTTGFGSDTPPGFNTSTSKSTTMQPSIGCISLITFFIVRIVFLDM</sequence>
<proteinExistence type="predicted"/>
<gene>
    <name evidence="1" type="ORF">MANES_08G108000v8</name>
</gene>